<dbReference type="AlphaFoldDB" id="A0A0D9WZU7"/>
<dbReference type="PROSITE" id="PS51473">
    <property type="entry name" value="GNK2"/>
    <property type="match status" value="1"/>
</dbReference>
<keyword evidence="7" id="KW-1185">Reference proteome</keyword>
<accession>A0A0D9WZU7</accession>
<reference evidence="6" key="3">
    <citation type="submission" date="2015-04" db="UniProtKB">
        <authorList>
            <consortium name="EnsemblPlants"/>
        </authorList>
    </citation>
    <scope>IDENTIFICATION</scope>
</reference>
<dbReference type="InterPro" id="IPR002902">
    <property type="entry name" value="GNK2"/>
</dbReference>
<evidence type="ECO:0000313" key="6">
    <source>
        <dbReference type="EnsemblPlants" id="LPERR07G14760.3"/>
    </source>
</evidence>
<dbReference type="EnsemblPlants" id="LPERR07G14760.3">
    <property type="protein sequence ID" value="LPERR07G14760.3"/>
    <property type="gene ID" value="LPERR07G14760"/>
</dbReference>
<keyword evidence="2" id="KW-0677">Repeat</keyword>
<evidence type="ECO:0000256" key="2">
    <source>
        <dbReference type="ARBA" id="ARBA00022737"/>
    </source>
</evidence>
<evidence type="ECO:0000259" key="5">
    <source>
        <dbReference type="PROSITE" id="PS51473"/>
    </source>
</evidence>
<dbReference type="Pfam" id="PF01657">
    <property type="entry name" value="Stress-antifung"/>
    <property type="match status" value="1"/>
</dbReference>
<feature type="chain" id="PRO_5007398349" description="Gnk2-homologous domain-containing protein" evidence="4">
    <location>
        <begin position="21"/>
        <end position="200"/>
    </location>
</feature>
<evidence type="ECO:0000313" key="7">
    <source>
        <dbReference type="Proteomes" id="UP000032180"/>
    </source>
</evidence>
<evidence type="ECO:0000256" key="4">
    <source>
        <dbReference type="SAM" id="SignalP"/>
    </source>
</evidence>
<dbReference type="CDD" id="cd23509">
    <property type="entry name" value="Gnk2-like"/>
    <property type="match status" value="1"/>
</dbReference>
<feature type="signal peptide" evidence="4">
    <location>
        <begin position="1"/>
        <end position="20"/>
    </location>
</feature>
<keyword evidence="3" id="KW-0472">Membrane</keyword>
<dbReference type="Gramene" id="LPERR07G14760.1">
    <property type="protein sequence ID" value="LPERR07G14760.1"/>
    <property type="gene ID" value="LPERR07G14760"/>
</dbReference>
<dbReference type="STRING" id="77586.A0A0D9WZU7"/>
<dbReference type="eggNOG" id="ENOG502R3SN">
    <property type="taxonomic scope" value="Eukaryota"/>
</dbReference>
<feature type="domain" description="Gnk2-homologous" evidence="5">
    <location>
        <begin position="33"/>
        <end position="144"/>
    </location>
</feature>
<reference evidence="6 7" key="1">
    <citation type="submission" date="2012-08" db="EMBL/GenBank/DDBJ databases">
        <title>Oryza genome evolution.</title>
        <authorList>
            <person name="Wing R.A."/>
        </authorList>
    </citation>
    <scope>NUCLEOTIDE SEQUENCE</scope>
</reference>
<dbReference type="EnsemblPlants" id="LPERR07G14760.1">
    <property type="protein sequence ID" value="LPERR07G14760.1"/>
    <property type="gene ID" value="LPERR07G14760"/>
</dbReference>
<reference evidence="6 7" key="2">
    <citation type="submission" date="2013-12" db="EMBL/GenBank/DDBJ databases">
        <authorList>
            <person name="Yu Y."/>
            <person name="Lee S."/>
            <person name="de Baynast K."/>
            <person name="Wissotski M."/>
            <person name="Liu L."/>
            <person name="Talag J."/>
            <person name="Goicoechea J."/>
            <person name="Angelova A."/>
            <person name="Jetty R."/>
            <person name="Kudrna D."/>
            <person name="Golser W."/>
            <person name="Rivera L."/>
            <person name="Zhang J."/>
            <person name="Wing R."/>
        </authorList>
    </citation>
    <scope>NUCLEOTIDE SEQUENCE</scope>
</reference>
<dbReference type="Gramene" id="LPERR07G14760.3">
    <property type="protein sequence ID" value="LPERR07G14760.3"/>
    <property type="gene ID" value="LPERR07G14760"/>
</dbReference>
<sequence length="200" mass="21737">MTRATILLLVLALIAPPLAAAAIDAAADDNHGTPIHWCGTGRGQFNPNSSYESNLRHLAATLPAMVNESSSSSSSSSNSTFVSVLAGERPDMIASSAFCNSSSGSGCAACVARAFRYARWLCGYSRHAVVDLHACRVSYRVALDVFVVNEHTSSWWTKVLIHDFPMMVAFQVIGVAWVLFLFLMEWRDGKSRRAQANRLP</sequence>
<evidence type="ECO:0000256" key="1">
    <source>
        <dbReference type="ARBA" id="ARBA00022729"/>
    </source>
</evidence>
<keyword evidence="3" id="KW-0812">Transmembrane</keyword>
<dbReference type="HOGENOM" id="CLU_100400_2_0_1"/>
<dbReference type="Gene3D" id="3.30.430.20">
    <property type="entry name" value="Gnk2 domain, C-X8-C-X2-C motif"/>
    <property type="match status" value="1"/>
</dbReference>
<dbReference type="PANTHER" id="PTHR32099">
    <property type="entry name" value="CYSTEINE-RICH REPEAT SECRETORY PROTEIN"/>
    <property type="match status" value="1"/>
</dbReference>
<dbReference type="InterPro" id="IPR038408">
    <property type="entry name" value="GNK2_sf"/>
</dbReference>
<dbReference type="Gramene" id="LPERR07G14760.2">
    <property type="protein sequence ID" value="LPERR07G14760.2"/>
    <property type="gene ID" value="LPERR07G14760"/>
</dbReference>
<organism evidence="6 7">
    <name type="scientific">Leersia perrieri</name>
    <dbReference type="NCBI Taxonomy" id="77586"/>
    <lineage>
        <taxon>Eukaryota</taxon>
        <taxon>Viridiplantae</taxon>
        <taxon>Streptophyta</taxon>
        <taxon>Embryophyta</taxon>
        <taxon>Tracheophyta</taxon>
        <taxon>Spermatophyta</taxon>
        <taxon>Magnoliopsida</taxon>
        <taxon>Liliopsida</taxon>
        <taxon>Poales</taxon>
        <taxon>Poaceae</taxon>
        <taxon>BOP clade</taxon>
        <taxon>Oryzoideae</taxon>
        <taxon>Oryzeae</taxon>
        <taxon>Oryzinae</taxon>
        <taxon>Leersia</taxon>
    </lineage>
</organism>
<dbReference type="Proteomes" id="UP000032180">
    <property type="component" value="Chromosome 7"/>
</dbReference>
<name>A0A0D9WZU7_9ORYZ</name>
<dbReference type="PANTHER" id="PTHR32099:SF43">
    <property type="entry name" value="GNK2-HOMOLOGOUS DOMAIN-CONTAINING PROTEIN"/>
    <property type="match status" value="1"/>
</dbReference>
<evidence type="ECO:0000256" key="3">
    <source>
        <dbReference type="SAM" id="Phobius"/>
    </source>
</evidence>
<protein>
    <recommendedName>
        <fullName evidence="5">Gnk2-homologous domain-containing protein</fullName>
    </recommendedName>
</protein>
<proteinExistence type="predicted"/>
<keyword evidence="1 4" id="KW-0732">Signal</keyword>
<dbReference type="EnsemblPlants" id="LPERR07G14760.2">
    <property type="protein sequence ID" value="LPERR07G14760.2"/>
    <property type="gene ID" value="LPERR07G14760"/>
</dbReference>
<keyword evidence="3" id="KW-1133">Transmembrane helix</keyword>
<feature type="transmembrane region" description="Helical" evidence="3">
    <location>
        <begin position="164"/>
        <end position="183"/>
    </location>
</feature>